<proteinExistence type="predicted"/>
<dbReference type="HOGENOM" id="CLU_3026124_0_0_9"/>
<dbReference type="STRING" id="545696.HOLDEFILI_01613"/>
<gene>
    <name evidence="1" type="ORF">HOLDEFILI_01613</name>
</gene>
<dbReference type="Proteomes" id="UP000005950">
    <property type="component" value="Unassembled WGS sequence"/>
</dbReference>
<comment type="caution">
    <text evidence="1">The sequence shown here is derived from an EMBL/GenBank/DDBJ whole genome shotgun (WGS) entry which is preliminary data.</text>
</comment>
<protein>
    <submittedName>
        <fullName evidence="1">Uncharacterized protein</fullName>
    </submittedName>
</protein>
<reference evidence="1 2" key="1">
    <citation type="submission" date="2008-12" db="EMBL/GenBank/DDBJ databases">
        <authorList>
            <person name="Fulton L."/>
            <person name="Clifton S."/>
            <person name="Fulton B."/>
            <person name="Xu J."/>
            <person name="Minx P."/>
            <person name="Pepin K.H."/>
            <person name="Johnson M."/>
            <person name="Bhonagiri V."/>
            <person name="Nash W.E."/>
            <person name="Mardis E.R."/>
            <person name="Wilson R.K."/>
        </authorList>
    </citation>
    <scope>NUCLEOTIDE SEQUENCE [LARGE SCALE GENOMIC DNA]</scope>
    <source>
        <strain evidence="1 2">DSM 12042</strain>
    </source>
</reference>
<accession>B9Y719</accession>
<dbReference type="EMBL" id="ACCF01000090">
    <property type="protein sequence ID" value="EEF68228.1"/>
    <property type="molecule type" value="Genomic_DNA"/>
</dbReference>
<evidence type="ECO:0000313" key="2">
    <source>
        <dbReference type="Proteomes" id="UP000005950"/>
    </source>
</evidence>
<name>B9Y719_9FIRM</name>
<sequence>MKFLKEAERVSEKFHFLLDKIPLRIYHTVIDITAMKRKSKPELLVQRVPGRCKGI</sequence>
<dbReference type="AlphaFoldDB" id="B9Y719"/>
<evidence type="ECO:0000313" key="1">
    <source>
        <dbReference type="EMBL" id="EEF68228.1"/>
    </source>
</evidence>
<organism evidence="1 2">
    <name type="scientific">Holdemania filiformis DSM 12042</name>
    <dbReference type="NCBI Taxonomy" id="545696"/>
    <lineage>
        <taxon>Bacteria</taxon>
        <taxon>Bacillati</taxon>
        <taxon>Bacillota</taxon>
        <taxon>Erysipelotrichia</taxon>
        <taxon>Erysipelotrichales</taxon>
        <taxon>Erysipelotrichaceae</taxon>
        <taxon>Holdemania</taxon>
    </lineage>
</organism>
<reference evidence="1 2" key="2">
    <citation type="submission" date="2009-02" db="EMBL/GenBank/DDBJ databases">
        <title>Draft genome sequence of Holdemania filiformis DSM 12042.</title>
        <authorList>
            <person name="Sudarsanam P."/>
            <person name="Ley R."/>
            <person name="Guruge J."/>
            <person name="Turnbaugh P.J."/>
            <person name="Mahowald M."/>
            <person name="Liep D."/>
            <person name="Gordon J."/>
        </authorList>
    </citation>
    <scope>NUCLEOTIDE SEQUENCE [LARGE SCALE GENOMIC DNA]</scope>
    <source>
        <strain evidence="1 2">DSM 12042</strain>
    </source>
</reference>